<evidence type="ECO:0000256" key="1">
    <source>
        <dbReference type="SAM" id="MobiDB-lite"/>
    </source>
</evidence>
<feature type="compositionally biased region" description="Basic and acidic residues" evidence="1">
    <location>
        <begin position="185"/>
        <end position="194"/>
    </location>
</feature>
<evidence type="ECO:0000313" key="2">
    <source>
        <dbReference type="EMBL" id="EOO02467.1"/>
    </source>
</evidence>
<dbReference type="Proteomes" id="UP000014074">
    <property type="component" value="Unassembled WGS sequence"/>
</dbReference>
<dbReference type="AlphaFoldDB" id="R8BSV7"/>
<reference evidence="3" key="1">
    <citation type="journal article" date="2013" name="Genome Announc.">
        <title>Draft genome sequence of the ascomycete Phaeoacremonium aleophilum strain UCR-PA7, a causal agent of the esca disease complex in grapevines.</title>
        <authorList>
            <person name="Blanco-Ulate B."/>
            <person name="Rolshausen P."/>
            <person name="Cantu D."/>
        </authorList>
    </citation>
    <scope>NUCLEOTIDE SEQUENCE [LARGE SCALE GENOMIC DNA]</scope>
    <source>
        <strain evidence="3">UCR-PA7</strain>
    </source>
</reference>
<proteinExistence type="predicted"/>
<feature type="compositionally biased region" description="Polar residues" evidence="1">
    <location>
        <begin position="61"/>
        <end position="72"/>
    </location>
</feature>
<dbReference type="KEGG" id="tmn:UCRPA7_2054"/>
<protein>
    <submittedName>
        <fullName evidence="2">Uncharacterized protein</fullName>
    </submittedName>
</protein>
<feature type="region of interest" description="Disordered" evidence="1">
    <location>
        <begin position="158"/>
        <end position="195"/>
    </location>
</feature>
<accession>R8BSV7</accession>
<evidence type="ECO:0000313" key="3">
    <source>
        <dbReference type="Proteomes" id="UP000014074"/>
    </source>
</evidence>
<dbReference type="EMBL" id="KB932919">
    <property type="protein sequence ID" value="EOO02467.1"/>
    <property type="molecule type" value="Genomic_DNA"/>
</dbReference>
<dbReference type="RefSeq" id="XP_007912820.1">
    <property type="nucleotide sequence ID" value="XM_007914629.1"/>
</dbReference>
<dbReference type="GeneID" id="19322265"/>
<feature type="compositionally biased region" description="Low complexity" evidence="1">
    <location>
        <begin position="73"/>
        <end position="84"/>
    </location>
</feature>
<dbReference type="HOGENOM" id="CLU_1086598_0_0_1"/>
<organism evidence="2 3">
    <name type="scientific">Phaeoacremonium minimum (strain UCR-PA7)</name>
    <name type="common">Esca disease fungus</name>
    <name type="synonym">Togninia minima</name>
    <dbReference type="NCBI Taxonomy" id="1286976"/>
    <lineage>
        <taxon>Eukaryota</taxon>
        <taxon>Fungi</taxon>
        <taxon>Dikarya</taxon>
        <taxon>Ascomycota</taxon>
        <taxon>Pezizomycotina</taxon>
        <taxon>Sordariomycetes</taxon>
        <taxon>Sordariomycetidae</taxon>
        <taxon>Togniniales</taxon>
        <taxon>Togniniaceae</taxon>
        <taxon>Phaeoacremonium</taxon>
    </lineage>
</organism>
<gene>
    <name evidence="2" type="ORF">UCRPA7_2054</name>
</gene>
<keyword evidence="3" id="KW-1185">Reference proteome</keyword>
<name>R8BSV7_PHAM7</name>
<sequence>MEDDHGTSPTAAIDEIPVILSTLRDIREPSENAFGLYFDFSRFSSDFLQVPGQGPQHAHTDSWSNTSDDPNPSLSHGQSYTSSTSSFTANYATADDLVPMDVTLDQVKEGDDKLTTPQLNQGQFGDPGSQNSLDSDLLRNLSFSFSMFEDIDVDPEVGPLALSTPEPSNVGSPLPRPPSAPKRRPLGEKREKVAGMRKKRACVRCRIRKVEVSAPLSGRRGEIPTNTISSAITTPLATSASGISRITRKSVRFRGL</sequence>
<feature type="region of interest" description="Disordered" evidence="1">
    <location>
        <begin position="112"/>
        <end position="135"/>
    </location>
</feature>
<feature type="region of interest" description="Disordered" evidence="1">
    <location>
        <begin position="49"/>
        <end position="84"/>
    </location>
</feature>